<dbReference type="GO" id="GO:0003677">
    <property type="term" value="F:DNA binding"/>
    <property type="evidence" value="ECO:0007669"/>
    <property type="project" value="TreeGrafter"/>
</dbReference>
<protein>
    <recommendedName>
        <fullName evidence="1">DNA (cytosine-5-)-methyltransferase</fullName>
        <ecNumber evidence="1">2.1.1.37</ecNumber>
    </recommendedName>
</protein>
<dbReference type="Proteomes" id="UP000595140">
    <property type="component" value="Unassembled WGS sequence"/>
</dbReference>
<reference evidence="6 7" key="1">
    <citation type="submission" date="2018-04" db="EMBL/GenBank/DDBJ databases">
        <authorList>
            <person name="Vogel A."/>
        </authorList>
    </citation>
    <scope>NUCLEOTIDE SEQUENCE [LARGE SCALE GENOMIC DNA]</scope>
</reference>
<dbReference type="PANTHER" id="PTHR10629">
    <property type="entry name" value="CYTOSINE-SPECIFIC METHYLTRANSFERASE"/>
    <property type="match status" value="1"/>
</dbReference>
<evidence type="ECO:0000256" key="4">
    <source>
        <dbReference type="ARBA" id="ARBA00022691"/>
    </source>
</evidence>
<feature type="compositionally biased region" description="Basic residues" evidence="5">
    <location>
        <begin position="223"/>
        <end position="236"/>
    </location>
</feature>
<dbReference type="GO" id="GO:0044027">
    <property type="term" value="P:negative regulation of gene expression via chromosomal CpG island methylation"/>
    <property type="evidence" value="ECO:0007669"/>
    <property type="project" value="TreeGrafter"/>
</dbReference>
<evidence type="ECO:0000256" key="2">
    <source>
        <dbReference type="ARBA" id="ARBA00022603"/>
    </source>
</evidence>
<evidence type="ECO:0000256" key="3">
    <source>
        <dbReference type="ARBA" id="ARBA00022679"/>
    </source>
</evidence>
<keyword evidence="7" id="KW-1185">Reference proteome</keyword>
<feature type="region of interest" description="Disordered" evidence="5">
    <location>
        <begin position="99"/>
        <end position="130"/>
    </location>
</feature>
<dbReference type="InterPro" id="IPR029063">
    <property type="entry name" value="SAM-dependent_MTases_sf"/>
</dbReference>
<keyword evidence="3" id="KW-0808">Transferase</keyword>
<gene>
    <name evidence="6" type="ORF">CCAM_LOCUS21106</name>
</gene>
<dbReference type="PRINTS" id="PR00105">
    <property type="entry name" value="C5METTRFRASE"/>
</dbReference>
<dbReference type="EMBL" id="OOIL02001925">
    <property type="protein sequence ID" value="VFQ79330.1"/>
    <property type="molecule type" value="Genomic_DNA"/>
</dbReference>
<feature type="region of interest" description="Disordered" evidence="5">
    <location>
        <begin position="223"/>
        <end position="242"/>
    </location>
</feature>
<evidence type="ECO:0000256" key="5">
    <source>
        <dbReference type="SAM" id="MobiDB-lite"/>
    </source>
</evidence>
<keyword evidence="4" id="KW-0949">S-adenosyl-L-methionine</keyword>
<dbReference type="Gene3D" id="3.40.50.150">
    <property type="entry name" value="Vaccinia Virus protein VP39"/>
    <property type="match status" value="1"/>
</dbReference>
<dbReference type="AlphaFoldDB" id="A0A484LRZ4"/>
<accession>A0A484LRZ4</accession>
<dbReference type="OrthoDB" id="5376140at2759"/>
<evidence type="ECO:0000256" key="1">
    <source>
        <dbReference type="ARBA" id="ARBA00011975"/>
    </source>
</evidence>
<keyword evidence="2" id="KW-0489">Methyltransferase</keyword>
<dbReference type="EC" id="2.1.1.37" evidence="1"/>
<dbReference type="Pfam" id="PF00145">
    <property type="entry name" value="DNA_methylase"/>
    <property type="match status" value="1"/>
</dbReference>
<proteinExistence type="predicted"/>
<sequence length="413" mass="46641">MHRAARTLCTGLRGHYALGKNAARLIFNVCIDEGMGVTEAFQVAAIIHVLPPAWDEFRSYLKLKRKEMTLEQLLVRLRIREEGLTREKKVAVAKANVVEHPSKEGSSKGPKPNKDKKKIGPKGGVAKPKFAGKCYKKPQKKKQKKEEALCSELDAMDLCAVVTEVNLRILSLHKCALNLVLAVDSDFFVDLFLESYVDFALVVVRSFDYECCLHMGSARHHGKQFQKPKHHRKQNGSKHDSKQNGAVLVTAWAVFFGAKGWPKFVLMENVVDLLKFPSGFLGRYALSRLVGMNYQARMGMLAGGAYGLPQFRRRVFLWGALQGEKLSQFPLPAHKVDSRGVISKEFECNNVDYENHDVNLKDALFLEDAISDLPKVENTVVREEMHYVDDPKTHFEQFIRLGREGVLGQVLYD</sequence>
<organism evidence="6 7">
    <name type="scientific">Cuscuta campestris</name>
    <dbReference type="NCBI Taxonomy" id="132261"/>
    <lineage>
        <taxon>Eukaryota</taxon>
        <taxon>Viridiplantae</taxon>
        <taxon>Streptophyta</taxon>
        <taxon>Embryophyta</taxon>
        <taxon>Tracheophyta</taxon>
        <taxon>Spermatophyta</taxon>
        <taxon>Magnoliopsida</taxon>
        <taxon>eudicotyledons</taxon>
        <taxon>Gunneridae</taxon>
        <taxon>Pentapetalae</taxon>
        <taxon>asterids</taxon>
        <taxon>lamiids</taxon>
        <taxon>Solanales</taxon>
        <taxon>Convolvulaceae</taxon>
        <taxon>Cuscuteae</taxon>
        <taxon>Cuscuta</taxon>
        <taxon>Cuscuta subgen. Grammica</taxon>
        <taxon>Cuscuta sect. Cleistogrammica</taxon>
    </lineage>
</organism>
<evidence type="ECO:0000313" key="6">
    <source>
        <dbReference type="EMBL" id="VFQ79330.1"/>
    </source>
</evidence>
<dbReference type="InterPro" id="IPR001525">
    <property type="entry name" value="C5_MeTfrase"/>
</dbReference>
<evidence type="ECO:0000313" key="7">
    <source>
        <dbReference type="Proteomes" id="UP000595140"/>
    </source>
</evidence>
<dbReference type="SUPFAM" id="SSF53335">
    <property type="entry name" value="S-adenosyl-L-methionine-dependent methyltransferases"/>
    <property type="match status" value="1"/>
</dbReference>
<dbReference type="PANTHER" id="PTHR10629:SF47">
    <property type="entry name" value="CYTOSINE-SPECIFIC METHYLTRANSFERASE"/>
    <property type="match status" value="1"/>
</dbReference>
<dbReference type="InterPro" id="IPR050390">
    <property type="entry name" value="C5-Methyltransferase"/>
</dbReference>
<dbReference type="GO" id="GO:0032259">
    <property type="term" value="P:methylation"/>
    <property type="evidence" value="ECO:0007669"/>
    <property type="project" value="UniProtKB-KW"/>
</dbReference>
<dbReference type="GO" id="GO:0003886">
    <property type="term" value="F:DNA (cytosine-5-)-methyltransferase activity"/>
    <property type="evidence" value="ECO:0007669"/>
    <property type="project" value="UniProtKB-EC"/>
</dbReference>
<dbReference type="GO" id="GO:0005634">
    <property type="term" value="C:nucleus"/>
    <property type="evidence" value="ECO:0007669"/>
    <property type="project" value="TreeGrafter"/>
</dbReference>
<name>A0A484LRZ4_9ASTE</name>